<dbReference type="EMBL" id="CAEZXS010000105">
    <property type="protein sequence ID" value="CAB4701412.1"/>
    <property type="molecule type" value="Genomic_DNA"/>
</dbReference>
<dbReference type="AlphaFoldDB" id="A0A6J6PSI3"/>
<reference evidence="1" key="1">
    <citation type="submission" date="2020-05" db="EMBL/GenBank/DDBJ databases">
        <authorList>
            <person name="Chiriac C."/>
            <person name="Salcher M."/>
            <person name="Ghai R."/>
            <person name="Kavagutti S V."/>
        </authorList>
    </citation>
    <scope>NUCLEOTIDE SEQUENCE</scope>
</reference>
<evidence type="ECO:0000313" key="2">
    <source>
        <dbReference type="EMBL" id="CAB4804312.1"/>
    </source>
</evidence>
<accession>A0A6J6PSI3</accession>
<proteinExistence type="predicted"/>
<dbReference type="EMBL" id="CAFBOG010000116">
    <property type="protein sequence ID" value="CAB4984972.1"/>
    <property type="molecule type" value="Genomic_DNA"/>
</dbReference>
<protein>
    <submittedName>
        <fullName evidence="1">Unannotated protein</fullName>
    </submittedName>
</protein>
<dbReference type="EMBL" id="CAFBQW010000015">
    <property type="protein sequence ID" value="CAB5061628.1"/>
    <property type="molecule type" value="Genomic_DNA"/>
</dbReference>
<dbReference type="EMBL" id="CAFAAQ010000051">
    <property type="protein sequence ID" value="CAB4804312.1"/>
    <property type="molecule type" value="Genomic_DNA"/>
</dbReference>
<dbReference type="EMBL" id="CAFBPW010000044">
    <property type="protein sequence ID" value="CAB5030619.1"/>
    <property type="molecule type" value="Genomic_DNA"/>
</dbReference>
<gene>
    <name evidence="1" type="ORF">UFOPK2582_00958</name>
    <name evidence="2" type="ORF">UFOPK3046_00747</name>
    <name evidence="3" type="ORF">UFOPK3914_01252</name>
    <name evidence="4" type="ORF">UFOPK4173_00572</name>
    <name evidence="5" type="ORF">UFOPK4354_00248</name>
</gene>
<evidence type="ECO:0000313" key="5">
    <source>
        <dbReference type="EMBL" id="CAB5061628.1"/>
    </source>
</evidence>
<evidence type="ECO:0000313" key="3">
    <source>
        <dbReference type="EMBL" id="CAB4984972.1"/>
    </source>
</evidence>
<name>A0A6J6PSI3_9ZZZZ</name>
<sequence>MRGLQRAVLALGLGLLVSLVVRFLGGDATPPSTGGWRELEGPELR</sequence>
<organism evidence="1">
    <name type="scientific">freshwater metagenome</name>
    <dbReference type="NCBI Taxonomy" id="449393"/>
    <lineage>
        <taxon>unclassified sequences</taxon>
        <taxon>metagenomes</taxon>
        <taxon>ecological metagenomes</taxon>
    </lineage>
</organism>
<evidence type="ECO:0000313" key="1">
    <source>
        <dbReference type="EMBL" id="CAB4701412.1"/>
    </source>
</evidence>
<evidence type="ECO:0000313" key="4">
    <source>
        <dbReference type="EMBL" id="CAB5030619.1"/>
    </source>
</evidence>